<evidence type="ECO:0000313" key="17">
    <source>
        <dbReference type="Proteomes" id="UP000254052"/>
    </source>
</evidence>
<keyword evidence="9 14" id="KW-0812">Transmembrane</keyword>
<evidence type="ECO:0000256" key="3">
    <source>
        <dbReference type="ARBA" id="ARBA00022475"/>
    </source>
</evidence>
<dbReference type="PANTHER" id="PTHR33908:SF3">
    <property type="entry name" value="UNDECAPRENYL PHOSPHATE-ALPHA-4-AMINO-4-DEOXY-L-ARABINOSE ARABINOSYL TRANSFERASE"/>
    <property type="match status" value="1"/>
</dbReference>
<keyword evidence="8 16" id="KW-0808">Transferase</keyword>
<evidence type="ECO:0000256" key="8">
    <source>
        <dbReference type="ARBA" id="ARBA00022679"/>
    </source>
</evidence>
<keyword evidence="7 16" id="KW-0328">Glycosyltransferase</keyword>
<evidence type="ECO:0000256" key="9">
    <source>
        <dbReference type="ARBA" id="ARBA00022692"/>
    </source>
</evidence>
<feature type="transmembrane region" description="Helical" evidence="14">
    <location>
        <begin position="450"/>
        <end position="468"/>
    </location>
</feature>
<comment type="subunit">
    <text evidence="14">Heterodimer of ArnE and ArnF.</text>
</comment>
<dbReference type="GO" id="GO:1901505">
    <property type="term" value="F:carbohydrate derivative transmembrane transporter activity"/>
    <property type="evidence" value="ECO:0007669"/>
    <property type="project" value="InterPro"/>
</dbReference>
<evidence type="ECO:0000313" key="16">
    <source>
        <dbReference type="EMBL" id="STM19620.1"/>
    </source>
</evidence>
<gene>
    <name evidence="16" type="primary">arnT_2</name>
    <name evidence="14" type="synonym">arnF</name>
    <name evidence="16" type="ORF">NCTC9962_07058</name>
</gene>
<dbReference type="Pfam" id="PF02366">
    <property type="entry name" value="PMT"/>
    <property type="match status" value="1"/>
</dbReference>
<dbReference type="NCBIfam" id="NF002816">
    <property type="entry name" value="PRK02971.1-2"/>
    <property type="match status" value="1"/>
</dbReference>
<dbReference type="AlphaFoldDB" id="A0A377DGT0"/>
<dbReference type="GO" id="GO:0010041">
    <property type="term" value="P:response to iron(III) ion"/>
    <property type="evidence" value="ECO:0007669"/>
    <property type="project" value="TreeGrafter"/>
</dbReference>
<evidence type="ECO:0000256" key="6">
    <source>
        <dbReference type="ARBA" id="ARBA00022556"/>
    </source>
</evidence>
<feature type="domain" description="ArnT-like N-terminal" evidence="15">
    <location>
        <begin position="1"/>
        <end position="140"/>
    </location>
</feature>
<keyword evidence="5 14" id="KW-0997">Cell inner membrane</keyword>
<dbReference type="Gene3D" id="1.10.3730.20">
    <property type="match status" value="2"/>
</dbReference>
<comment type="caution">
    <text evidence="14">Lacks conserved residue(s) required for the propagation of feature annotation.</text>
</comment>
<keyword evidence="4 14" id="KW-0444">Lipid biosynthesis</keyword>
<dbReference type="HAMAP" id="MF_00538">
    <property type="entry name" value="Flippase_ArnF"/>
    <property type="match status" value="1"/>
</dbReference>
<feature type="transmembrane region" description="Helical" evidence="14">
    <location>
        <begin position="107"/>
        <end position="130"/>
    </location>
</feature>
<evidence type="ECO:0000256" key="11">
    <source>
        <dbReference type="ARBA" id="ARBA00022989"/>
    </source>
</evidence>
<evidence type="ECO:0000256" key="7">
    <source>
        <dbReference type="ARBA" id="ARBA00022676"/>
    </source>
</evidence>
<evidence type="ECO:0000256" key="2">
    <source>
        <dbReference type="ARBA" id="ARBA00022448"/>
    </source>
</evidence>
<feature type="transmembrane region" description="Helical" evidence="14">
    <location>
        <begin position="601"/>
        <end position="630"/>
    </location>
</feature>
<name>A0A377DGT0_ECOLX</name>
<feature type="transmembrane region" description="Helical" evidence="14">
    <location>
        <begin position="668"/>
        <end position="686"/>
    </location>
</feature>
<feature type="transmembrane region" description="Helical" evidence="14">
    <location>
        <begin position="160"/>
        <end position="186"/>
    </location>
</feature>
<dbReference type="NCBIfam" id="NF011625">
    <property type="entry name" value="PRK15051.1"/>
    <property type="match status" value="1"/>
</dbReference>
<reference evidence="16 17" key="1">
    <citation type="submission" date="2018-06" db="EMBL/GenBank/DDBJ databases">
        <authorList>
            <consortium name="Pathogen Informatics"/>
            <person name="Doyle S."/>
        </authorList>
    </citation>
    <scope>NUCLEOTIDE SEQUENCE [LARGE SCALE GENOMIC DNA]</scope>
    <source>
        <strain evidence="16 17">NCTC9962</strain>
    </source>
</reference>
<evidence type="ECO:0000256" key="5">
    <source>
        <dbReference type="ARBA" id="ARBA00022519"/>
    </source>
</evidence>
<keyword evidence="2 14" id="KW-0813">Transport</keyword>
<dbReference type="UniPathway" id="UPA00030"/>
<protein>
    <recommendedName>
        <fullName evidence="14">Probable 4-amino-4-deoxy-L-arabinose-phosphoundecaprenol flippase subunit ArnF</fullName>
        <shortName evidence="14">L-Ara4N-phosphoundecaprenol flippase subunit ArnF</shortName>
    </recommendedName>
    <alternativeName>
        <fullName evidence="14">Undecaprenyl phosphate-aminoarabinose flippase subunit ArnF</fullName>
    </alternativeName>
</protein>
<evidence type="ECO:0000256" key="1">
    <source>
        <dbReference type="ARBA" id="ARBA00004651"/>
    </source>
</evidence>
<feature type="transmembrane region" description="Helical" evidence="14">
    <location>
        <begin position="14"/>
        <end position="32"/>
    </location>
</feature>
<dbReference type="NCBIfam" id="NF009784">
    <property type="entry name" value="PRK13279.1"/>
    <property type="match status" value="1"/>
</dbReference>
<keyword evidence="6 14" id="KW-0441">Lipid A biosynthesis</keyword>
<organism evidence="16 17">
    <name type="scientific">Escherichia coli</name>
    <dbReference type="NCBI Taxonomy" id="562"/>
    <lineage>
        <taxon>Bacteria</taxon>
        <taxon>Pseudomonadati</taxon>
        <taxon>Pseudomonadota</taxon>
        <taxon>Gammaproteobacteria</taxon>
        <taxon>Enterobacterales</taxon>
        <taxon>Enterobacteriaceae</taxon>
        <taxon>Escherichia</taxon>
    </lineage>
</organism>
<evidence type="ECO:0000256" key="13">
    <source>
        <dbReference type="ARBA" id="ARBA00023136"/>
    </source>
</evidence>
<sequence>MTWFTLRLWRDKRLALLAAVIYLSLFIVYAIGTYAVLDPFIAFWLVAGMCSFWLAMQAQTWKGKSAGFLLLGITCGMGVMTKGFLALAVPVLSVLPWVAMQKRWKDLFIYGWLAVISCVLTVLPWGLAIAQREPDFWHYFFWVEHIQRFALDDAQHRAPFWYYLPVIIAGSLPWLGLLPGALYAGWKNRKHSATVYLLSWTIMPLLFFSVAKGKLPTYILSCFAPLAMLMAHYALLAAKNNPLALRINGWINIAFGVTGIIATFVVSPWGPMSTPVWQTFESYKVFCAWSIFSLWAFFGWYTLTNVEKTWPFAALCPLGLALLVGFSIPDRVMEGKHPQFFVEMTQESLQPSRYILTDSVGVAAGLAWTLQRDDIIMYRQTGELKYGLNYPDAKGRFVSGDEFAKWLNQHRQEGIITLVLSVDRDEDIKQSRHSTRRCHRSSGASGAYSVSSQMIWLTLVFASLLSVAGQLCQKQATCFVAINKRRKHIVLWLGLALTCLGLAMVLWLLVLQNVPVGIAYPMLSLNFVWVTLAAVKTLARTGIAASLVWGGVHYWWHCDPREYRVMGLMWGLFSVIIASAAQLSLGFAASHLPPMTHLWDFIAALLAFGLDARILLLGLLGYLLSVFCWYKTLHKLALSKAYALLSMSYVLVWIASMVLPGWEGTFSLKALLGVACIMSGLMLIFLPTTKQRY</sequence>
<accession>A0A377DGT0</accession>
<dbReference type="SUPFAM" id="SSF103481">
    <property type="entry name" value="Multidrug resistance efflux transporter EmrE"/>
    <property type="match status" value="1"/>
</dbReference>
<keyword evidence="10 14" id="KW-0448">Lipopolysaccharide biosynthesis</keyword>
<dbReference type="Proteomes" id="UP000254052">
    <property type="component" value="Unassembled WGS sequence"/>
</dbReference>
<feature type="transmembrane region" description="Helical" evidence="14">
    <location>
        <begin position="489"/>
        <end position="509"/>
    </location>
</feature>
<feature type="transmembrane region" description="Helical" evidence="14">
    <location>
        <begin position="217"/>
        <end position="238"/>
    </location>
</feature>
<keyword evidence="3 14" id="KW-1003">Cell membrane</keyword>
<dbReference type="InterPro" id="IPR022832">
    <property type="entry name" value="Flippase_ArnF"/>
</dbReference>
<feature type="transmembrane region" description="Helical" evidence="14">
    <location>
        <begin position="68"/>
        <end position="95"/>
    </location>
</feature>
<comment type="pathway">
    <text evidence="14">Bacterial outer membrane biogenesis; lipopolysaccharide biosynthesis.</text>
</comment>
<evidence type="ECO:0000256" key="10">
    <source>
        <dbReference type="ARBA" id="ARBA00022985"/>
    </source>
</evidence>
<comment type="subcellular location">
    <subcellularLocation>
        <location evidence="14">Cell inner membrane</location>
        <topology evidence="14">Multi-pass membrane protein</topology>
    </subcellularLocation>
    <subcellularLocation>
        <location evidence="1">Cell membrane</location>
        <topology evidence="1">Multi-pass membrane protein</topology>
    </subcellularLocation>
</comment>
<comment type="function">
    <text evidence="14">Translocates 4-amino-4-deoxy-L-arabinose-phosphoundecaprenol (alpha-L-Ara4N-phosphoundecaprenol) from the cytoplasmic to the periplasmic side of the inner membrane.</text>
</comment>
<evidence type="ECO:0000256" key="12">
    <source>
        <dbReference type="ARBA" id="ARBA00023098"/>
    </source>
</evidence>
<dbReference type="InterPro" id="IPR037185">
    <property type="entry name" value="EmrE-like"/>
</dbReference>
<feature type="transmembrane region" description="Helical" evidence="14">
    <location>
        <begin position="39"/>
        <end position="56"/>
    </location>
</feature>
<evidence type="ECO:0000256" key="14">
    <source>
        <dbReference type="HAMAP-Rule" id="MF_00538"/>
    </source>
</evidence>
<dbReference type="GO" id="GO:0006493">
    <property type="term" value="P:protein O-linked glycosylation"/>
    <property type="evidence" value="ECO:0007669"/>
    <property type="project" value="InterPro"/>
</dbReference>
<proteinExistence type="inferred from homology"/>
<feature type="transmembrane region" description="Helical" evidence="14">
    <location>
        <begin position="282"/>
        <end position="303"/>
    </location>
</feature>
<feature type="transmembrane region" description="Helical" evidence="14">
    <location>
        <begin position="193"/>
        <end position="211"/>
    </location>
</feature>
<dbReference type="PANTHER" id="PTHR33908">
    <property type="entry name" value="MANNOSYLTRANSFERASE YKCB-RELATED"/>
    <property type="match status" value="1"/>
</dbReference>
<comment type="similarity">
    <text evidence="14">Belongs to the ArnF family.</text>
</comment>
<evidence type="ECO:0000256" key="4">
    <source>
        <dbReference type="ARBA" id="ARBA00022516"/>
    </source>
</evidence>
<dbReference type="GO" id="GO:0009245">
    <property type="term" value="P:lipid A biosynthetic process"/>
    <property type="evidence" value="ECO:0007669"/>
    <property type="project" value="UniProtKB-UniRule"/>
</dbReference>
<dbReference type="GO" id="GO:0016763">
    <property type="term" value="F:pentosyltransferase activity"/>
    <property type="evidence" value="ECO:0007669"/>
    <property type="project" value="TreeGrafter"/>
</dbReference>
<keyword evidence="12 14" id="KW-0443">Lipid metabolism</keyword>
<dbReference type="EMBL" id="UGED01000022">
    <property type="protein sequence ID" value="STM19620.1"/>
    <property type="molecule type" value="Genomic_DNA"/>
</dbReference>
<feature type="transmembrane region" description="Helical" evidence="14">
    <location>
        <begin position="642"/>
        <end position="662"/>
    </location>
</feature>
<dbReference type="GO" id="GO:0000030">
    <property type="term" value="F:mannosyltransferase activity"/>
    <property type="evidence" value="ECO:0007669"/>
    <property type="project" value="InterPro"/>
</dbReference>
<dbReference type="GO" id="GO:0005886">
    <property type="term" value="C:plasma membrane"/>
    <property type="evidence" value="ECO:0007669"/>
    <property type="project" value="UniProtKB-SubCell"/>
</dbReference>
<feature type="transmembrane region" description="Helical" evidence="14">
    <location>
        <begin position="568"/>
        <end position="589"/>
    </location>
</feature>
<dbReference type="InterPro" id="IPR003342">
    <property type="entry name" value="ArnT-like_N"/>
</dbReference>
<feature type="transmembrane region" description="Helical" evidence="14">
    <location>
        <begin position="250"/>
        <end position="270"/>
    </location>
</feature>
<evidence type="ECO:0000259" key="15">
    <source>
        <dbReference type="Pfam" id="PF02366"/>
    </source>
</evidence>
<keyword evidence="13 14" id="KW-0472">Membrane</keyword>
<dbReference type="GO" id="GO:0009103">
    <property type="term" value="P:lipopolysaccharide biosynthetic process"/>
    <property type="evidence" value="ECO:0007669"/>
    <property type="project" value="UniProtKB-UniRule"/>
</dbReference>
<keyword evidence="11 14" id="KW-1133">Transmembrane helix</keyword>
<dbReference type="InterPro" id="IPR050297">
    <property type="entry name" value="LipidA_mod_glycosyltrf_83"/>
</dbReference>
<feature type="transmembrane region" description="Helical" evidence="14">
    <location>
        <begin position="310"/>
        <end position="328"/>
    </location>
</feature>
<dbReference type="FunFam" id="1.10.3730.20:FF:000002">
    <property type="entry name" value="Probable 4-amino-4-deoxy-L-arabinose-phosphoundecaprenol flippase subunit ArnE"/>
    <property type="match status" value="1"/>
</dbReference>